<dbReference type="AlphaFoldDB" id="D0KYY2"/>
<name>D0KYY2_HALNC</name>
<dbReference type="HOGENOM" id="CLU_109783_1_0_6"/>
<accession>D0KYY2</accession>
<keyword evidence="3" id="KW-1185">Reference proteome</keyword>
<proteinExistence type="predicted"/>
<dbReference type="STRING" id="555778.Hneap_0806"/>
<dbReference type="Pfam" id="PF11845">
    <property type="entry name" value="Tll0287-like"/>
    <property type="match status" value="1"/>
</dbReference>
<evidence type="ECO:0000313" key="3">
    <source>
        <dbReference type="Proteomes" id="UP000009102"/>
    </source>
</evidence>
<evidence type="ECO:0000313" key="2">
    <source>
        <dbReference type="EMBL" id="ACX95655.1"/>
    </source>
</evidence>
<sequence length="200" mass="21517">MLSPNIYLRYSLAAVIAISVTFPLGTLAESAQAQMSEQTAMQKSQAAIKEYATTLKAALQTAMKAGGPMAAIPVCHTQAPQIAAQVGKKYDLEIHRTSLKPRAIAPQPWEKTVLEQFEVEKDAGKPIGKIVWHKTVEVDGQKELRLMKAIPTGEVCLTCHGTNVAPAVLSKIKSLYPNDEATGYKLGDIRGAFSVTAALN</sequence>
<dbReference type="RefSeq" id="WP_012823691.1">
    <property type="nucleotide sequence ID" value="NC_013422.1"/>
</dbReference>
<dbReference type="EMBL" id="CP001801">
    <property type="protein sequence ID" value="ACX95655.1"/>
    <property type="molecule type" value="Genomic_DNA"/>
</dbReference>
<gene>
    <name evidence="2" type="ordered locus">Hneap_0806</name>
</gene>
<dbReference type="Proteomes" id="UP000009102">
    <property type="component" value="Chromosome"/>
</dbReference>
<evidence type="ECO:0000259" key="1">
    <source>
        <dbReference type="Pfam" id="PF11845"/>
    </source>
</evidence>
<dbReference type="eggNOG" id="COG1472">
    <property type="taxonomic scope" value="Bacteria"/>
</dbReference>
<feature type="domain" description="Tll0287-like" evidence="1">
    <location>
        <begin position="32"/>
        <end position="196"/>
    </location>
</feature>
<organism evidence="2 3">
    <name type="scientific">Halothiobacillus neapolitanus (strain ATCC 23641 / DSM 15147 / CIP 104769 / NCIMB 8539 / c2)</name>
    <name type="common">Thiobacillus neapolitanus</name>
    <dbReference type="NCBI Taxonomy" id="555778"/>
    <lineage>
        <taxon>Bacteria</taxon>
        <taxon>Pseudomonadati</taxon>
        <taxon>Pseudomonadota</taxon>
        <taxon>Gammaproteobacteria</taxon>
        <taxon>Chromatiales</taxon>
        <taxon>Halothiobacillaceae</taxon>
        <taxon>Halothiobacillus</taxon>
    </lineage>
</organism>
<protein>
    <recommendedName>
        <fullName evidence="1">Tll0287-like domain-containing protein</fullName>
    </recommendedName>
</protein>
<reference evidence="2 3" key="1">
    <citation type="submission" date="2009-10" db="EMBL/GenBank/DDBJ databases">
        <title>Complete sequence of Halothiobacillus neapolitanus c2.</title>
        <authorList>
            <consortium name="US DOE Joint Genome Institute"/>
            <person name="Lucas S."/>
            <person name="Copeland A."/>
            <person name="Lapidus A."/>
            <person name="Glavina del Rio T."/>
            <person name="Tice H."/>
            <person name="Bruce D."/>
            <person name="Goodwin L."/>
            <person name="Pitluck S."/>
            <person name="Davenport K."/>
            <person name="Brettin T."/>
            <person name="Detter J.C."/>
            <person name="Han C."/>
            <person name="Tapia R."/>
            <person name="Larimer F."/>
            <person name="Land M."/>
            <person name="Hauser L."/>
            <person name="Kyrpides N."/>
            <person name="Mikhailova N."/>
            <person name="Kerfeld C."/>
            <person name="Cannon G."/>
            <person name="Heinhort S."/>
        </authorList>
    </citation>
    <scope>NUCLEOTIDE SEQUENCE [LARGE SCALE GENOMIC DNA]</scope>
    <source>
        <strain evidence="3">ATCC 23641 / c2</strain>
    </source>
</reference>
<dbReference type="KEGG" id="hna:Hneap_0806"/>
<dbReference type="InterPro" id="IPR021796">
    <property type="entry name" value="Tll0287-like_dom"/>
</dbReference>
<dbReference type="OrthoDB" id="9797588at2"/>